<dbReference type="GO" id="GO:0009968">
    <property type="term" value="P:negative regulation of signal transduction"/>
    <property type="evidence" value="ECO:0007669"/>
    <property type="project" value="UniProtKB-KW"/>
</dbReference>
<dbReference type="InterPro" id="IPR016137">
    <property type="entry name" value="RGS"/>
</dbReference>
<dbReference type="InterPro" id="IPR044926">
    <property type="entry name" value="RGS_subdomain_2"/>
</dbReference>
<dbReference type="GO" id="GO:0035556">
    <property type="term" value="P:intracellular signal transduction"/>
    <property type="evidence" value="ECO:0007669"/>
    <property type="project" value="InterPro"/>
</dbReference>
<dbReference type="InterPro" id="IPR036390">
    <property type="entry name" value="WH_DNA-bd_sf"/>
</dbReference>
<dbReference type="InterPro" id="IPR047017">
    <property type="entry name" value="RGS6/7/9/11_DHEX_sf"/>
</dbReference>
<dbReference type="SUPFAM" id="SSF46785">
    <property type="entry name" value="Winged helix' DNA-binding domain"/>
    <property type="match status" value="1"/>
</dbReference>
<dbReference type="Gene3D" id="1.10.167.10">
    <property type="entry name" value="Regulator of G-protein Signalling 4, domain 2"/>
    <property type="match status" value="1"/>
</dbReference>
<dbReference type="InterPro" id="IPR036284">
    <property type="entry name" value="GGL_sf"/>
</dbReference>
<dbReference type="Gene3D" id="4.10.260.10">
    <property type="entry name" value="Transducin (heterotrimeric G protein), gamma chain"/>
    <property type="match status" value="1"/>
</dbReference>
<feature type="domain" description="RGS" evidence="3">
    <location>
        <begin position="267"/>
        <end position="382"/>
    </location>
</feature>
<dbReference type="GO" id="GO:0007186">
    <property type="term" value="P:G protein-coupled receptor signaling pathway"/>
    <property type="evidence" value="ECO:0007669"/>
    <property type="project" value="InterPro"/>
</dbReference>
<evidence type="ECO:0000256" key="2">
    <source>
        <dbReference type="SAM" id="MobiDB-lite"/>
    </source>
</evidence>
<dbReference type="InterPro" id="IPR036305">
    <property type="entry name" value="RGS_sf"/>
</dbReference>
<dbReference type="FunFam" id="1.10.167.10:FF:000001">
    <property type="entry name" value="Putative regulator of g-protein signaling 12"/>
    <property type="match status" value="1"/>
</dbReference>
<evidence type="ECO:0000313" key="5">
    <source>
        <dbReference type="Ensembl" id="ENSNMLP00000024010.1"/>
    </source>
</evidence>
<dbReference type="SMART" id="SM00315">
    <property type="entry name" value="RGS"/>
    <property type="match status" value="1"/>
</dbReference>
<dbReference type="PANTHER" id="PTHR45746">
    <property type="entry name" value="LP21163P"/>
    <property type="match status" value="1"/>
</dbReference>
<dbReference type="PROSITE" id="PS50132">
    <property type="entry name" value="RGS"/>
    <property type="match status" value="1"/>
</dbReference>
<keyword evidence="6" id="KW-1185">Reference proteome</keyword>
<feature type="region of interest" description="Disordered" evidence="2">
    <location>
        <begin position="396"/>
        <end position="426"/>
    </location>
</feature>
<dbReference type="GO" id="GO:0008277">
    <property type="term" value="P:regulation of G protein-coupled receptor signaling pathway"/>
    <property type="evidence" value="ECO:0007669"/>
    <property type="project" value="InterPro"/>
</dbReference>
<accession>A0A8C6TTG1</accession>
<protein>
    <submittedName>
        <fullName evidence="5">Regulator of G protein signaling 11</fullName>
    </submittedName>
</protein>
<organism evidence="5 6">
    <name type="scientific">Neogobius melanostomus</name>
    <name type="common">round goby</name>
    <dbReference type="NCBI Taxonomy" id="47308"/>
    <lineage>
        <taxon>Eukaryota</taxon>
        <taxon>Metazoa</taxon>
        <taxon>Chordata</taxon>
        <taxon>Craniata</taxon>
        <taxon>Vertebrata</taxon>
        <taxon>Euteleostomi</taxon>
        <taxon>Actinopterygii</taxon>
        <taxon>Neopterygii</taxon>
        <taxon>Teleostei</taxon>
        <taxon>Neoteleostei</taxon>
        <taxon>Acanthomorphata</taxon>
        <taxon>Gobiaria</taxon>
        <taxon>Gobiiformes</taxon>
        <taxon>Gobioidei</taxon>
        <taxon>Gobiidae</taxon>
        <taxon>Benthophilinae</taxon>
        <taxon>Neogobiini</taxon>
        <taxon>Neogobius</taxon>
    </lineage>
</organism>
<dbReference type="SUPFAM" id="SSF48670">
    <property type="entry name" value="Transducin (heterotrimeric G protein), gamma chain"/>
    <property type="match status" value="1"/>
</dbReference>
<dbReference type="Pfam" id="PF00615">
    <property type="entry name" value="RGS"/>
    <property type="match status" value="1"/>
</dbReference>
<sequence>MNNAITEFCLKCSEWSKFKIRCFLVVSIGKDIIDWLMQNYNINEEESLHLGGFLVQYGYIYPLKEPRCLVLRPDESPYRFQVWLYCRHLNSCPDIQYSNAICSHAFSLIERYSVLHKRINHTWDFVVMQAREQLRASKQRRKADRIVTECQEQAYWLINRPPPGAPNALDMGLERPSSCTTRMTLVSHVWPLNAMICCSNTIILSVRAYVLMCRFVKYSEQYQNHDPIMQGCLPSNPWISDDTAHWTMNAALVPIPTRLRVERWSFSFMELLSDAMGRQEFMMYLEKEFSAENLCFWQACEEIRHGESSKIVEKVEEIYKNFLAPGAARWVNIDSKTMDKTLEGIKHPHRFVMDDAQMHIYFLMKKDSYPRYLKSDLYKSMLSKAIVPQETKKSVFPFVRRQRHSSPSPAQAAEDSRSKGPQAGSD</sequence>
<dbReference type="Pfam" id="PF00610">
    <property type="entry name" value="DEP"/>
    <property type="match status" value="1"/>
</dbReference>
<evidence type="ECO:0000313" key="6">
    <source>
        <dbReference type="Proteomes" id="UP000694523"/>
    </source>
</evidence>
<dbReference type="InterPro" id="IPR040759">
    <property type="entry name" value="RGS_DHEX"/>
</dbReference>
<dbReference type="PROSITE" id="PS50186">
    <property type="entry name" value="DEP"/>
    <property type="match status" value="1"/>
</dbReference>
<dbReference type="InterPro" id="IPR000591">
    <property type="entry name" value="DEP_dom"/>
</dbReference>
<dbReference type="GO" id="GO:0043005">
    <property type="term" value="C:neuron projection"/>
    <property type="evidence" value="ECO:0007669"/>
    <property type="project" value="TreeGrafter"/>
</dbReference>
<name>A0A8C6TTG1_9GOBI</name>
<feature type="domain" description="DEP" evidence="4">
    <location>
        <begin position="28"/>
        <end position="82"/>
    </location>
</feature>
<dbReference type="GO" id="GO:0005096">
    <property type="term" value="F:GTPase activator activity"/>
    <property type="evidence" value="ECO:0007669"/>
    <property type="project" value="TreeGrafter"/>
</dbReference>
<evidence type="ECO:0000259" key="4">
    <source>
        <dbReference type="PROSITE" id="PS50186"/>
    </source>
</evidence>
<reference evidence="5" key="1">
    <citation type="submission" date="2025-08" db="UniProtKB">
        <authorList>
            <consortium name="Ensembl"/>
        </authorList>
    </citation>
    <scope>IDENTIFICATION</scope>
</reference>
<dbReference type="Gene3D" id="1.10.1240.60">
    <property type="match status" value="1"/>
</dbReference>
<dbReference type="Pfam" id="PF18148">
    <property type="entry name" value="RGS_DHEX"/>
    <property type="match status" value="1"/>
</dbReference>
<dbReference type="PANTHER" id="PTHR45746:SF3">
    <property type="entry name" value="REGULATOR OF G-PROTEIN SIGNALING 11"/>
    <property type="match status" value="1"/>
</dbReference>
<dbReference type="GO" id="GO:0005737">
    <property type="term" value="C:cytoplasm"/>
    <property type="evidence" value="ECO:0007669"/>
    <property type="project" value="TreeGrafter"/>
</dbReference>
<dbReference type="AlphaFoldDB" id="A0A8C6TTG1"/>
<dbReference type="InterPro" id="IPR036388">
    <property type="entry name" value="WH-like_DNA-bd_sf"/>
</dbReference>
<evidence type="ECO:0000256" key="1">
    <source>
        <dbReference type="ARBA" id="ARBA00022700"/>
    </source>
</evidence>
<evidence type="ECO:0000259" key="3">
    <source>
        <dbReference type="PROSITE" id="PS50132"/>
    </source>
</evidence>
<keyword evidence="1" id="KW-0734">Signal transduction inhibitor</keyword>
<dbReference type="Proteomes" id="UP000694523">
    <property type="component" value="Unplaced"/>
</dbReference>
<dbReference type="GO" id="GO:0005886">
    <property type="term" value="C:plasma membrane"/>
    <property type="evidence" value="ECO:0007669"/>
    <property type="project" value="TreeGrafter"/>
</dbReference>
<dbReference type="InterPro" id="IPR047016">
    <property type="entry name" value="RGS6/7/9/11"/>
</dbReference>
<dbReference type="Ensembl" id="ENSNMLT00000026859.1">
    <property type="protein sequence ID" value="ENSNMLP00000024010.1"/>
    <property type="gene ID" value="ENSNMLG00000011543.1"/>
</dbReference>
<proteinExistence type="predicted"/>
<dbReference type="PRINTS" id="PR01301">
    <property type="entry name" value="RGSPROTEIN"/>
</dbReference>
<reference evidence="5" key="2">
    <citation type="submission" date="2025-09" db="UniProtKB">
        <authorList>
            <consortium name="Ensembl"/>
        </authorList>
    </citation>
    <scope>IDENTIFICATION</scope>
</reference>
<dbReference type="Gene3D" id="1.10.10.10">
    <property type="entry name" value="Winged helix-like DNA-binding domain superfamily/Winged helix DNA-binding domain"/>
    <property type="match status" value="1"/>
</dbReference>
<dbReference type="SUPFAM" id="SSF48097">
    <property type="entry name" value="Regulator of G-protein signaling, RGS"/>
    <property type="match status" value="1"/>
</dbReference>